<dbReference type="EMBL" id="CP073581">
    <property type="protein sequence ID" value="QUJ77008.1"/>
    <property type="molecule type" value="Genomic_DNA"/>
</dbReference>
<proteinExistence type="predicted"/>
<evidence type="ECO:0000313" key="2">
    <source>
        <dbReference type="EMBL" id="QUJ77008.1"/>
    </source>
</evidence>
<dbReference type="KEGG" id="sual:KDD17_02890"/>
<protein>
    <submittedName>
        <fullName evidence="2">Uncharacterized protein</fullName>
    </submittedName>
</protein>
<gene>
    <name evidence="2" type="ORF">KDD17_02890</name>
</gene>
<reference evidence="2" key="1">
    <citation type="submission" date="2021-04" db="EMBL/GenBank/DDBJ databases">
        <title>Complete genome sequence for Sulfitobacter sp. strain JK7-1.</title>
        <authorList>
            <person name="Park S.-J."/>
        </authorList>
    </citation>
    <scope>NUCLEOTIDE SEQUENCE</scope>
    <source>
        <strain evidence="2">JK7-1</strain>
    </source>
</reference>
<dbReference type="AlphaFoldDB" id="A0A975JEK0"/>
<feature type="chain" id="PRO_5036856612" evidence="1">
    <location>
        <begin position="20"/>
        <end position="226"/>
    </location>
</feature>
<name>A0A975JEK0_9RHOB</name>
<sequence>MKKILLSAALCLAATTAAATDWDVLQAKSQLINREANFLKSKNASSVYASTKAYCPSTFWWSGRPSAKDNAKRGFRRQISREMENVGFSQAVIDHCVDNSGFLLENSTLRQHPKNDRYTDYVKPGIMIVRDKSTGTKTIAPVLFETNSFTDRVWQVFGANFAKICTLRGPADALKLNCNGYGELRGTFSNTANGRSTTVMRNTRYDLAIFVRRSRSYATRNFDALF</sequence>
<dbReference type="Proteomes" id="UP000683291">
    <property type="component" value="Chromosome 1"/>
</dbReference>
<feature type="signal peptide" evidence="1">
    <location>
        <begin position="1"/>
        <end position="19"/>
    </location>
</feature>
<dbReference type="RefSeq" id="WP_212705204.1">
    <property type="nucleotide sequence ID" value="NZ_CP073581.1"/>
</dbReference>
<accession>A0A975JEK0</accession>
<organism evidence="2 3">
    <name type="scientific">Sulfitobacter albidus</name>
    <dbReference type="NCBI Taxonomy" id="2829501"/>
    <lineage>
        <taxon>Bacteria</taxon>
        <taxon>Pseudomonadati</taxon>
        <taxon>Pseudomonadota</taxon>
        <taxon>Alphaproteobacteria</taxon>
        <taxon>Rhodobacterales</taxon>
        <taxon>Roseobacteraceae</taxon>
        <taxon>Sulfitobacter</taxon>
    </lineage>
</organism>
<evidence type="ECO:0000256" key="1">
    <source>
        <dbReference type="SAM" id="SignalP"/>
    </source>
</evidence>
<keyword evidence="3" id="KW-1185">Reference proteome</keyword>
<evidence type="ECO:0000313" key="3">
    <source>
        <dbReference type="Proteomes" id="UP000683291"/>
    </source>
</evidence>
<keyword evidence="1" id="KW-0732">Signal</keyword>